<dbReference type="SUPFAM" id="SSF81383">
    <property type="entry name" value="F-box domain"/>
    <property type="match status" value="1"/>
</dbReference>
<dbReference type="SUPFAM" id="SSF52058">
    <property type="entry name" value="L domain-like"/>
    <property type="match status" value="1"/>
</dbReference>
<accession>A0A433QUS5</accession>
<dbReference type="EMBL" id="RBNJ01001177">
    <property type="protein sequence ID" value="RUS33467.1"/>
    <property type="molecule type" value="Genomic_DNA"/>
</dbReference>
<gene>
    <name evidence="2" type="ORF">BC938DRAFT_471528</name>
</gene>
<organism evidence="2 3">
    <name type="scientific">Jimgerdemannia flammicorona</name>
    <dbReference type="NCBI Taxonomy" id="994334"/>
    <lineage>
        <taxon>Eukaryota</taxon>
        <taxon>Fungi</taxon>
        <taxon>Fungi incertae sedis</taxon>
        <taxon>Mucoromycota</taxon>
        <taxon>Mucoromycotina</taxon>
        <taxon>Endogonomycetes</taxon>
        <taxon>Endogonales</taxon>
        <taxon>Endogonaceae</taxon>
        <taxon>Jimgerdemannia</taxon>
    </lineage>
</organism>
<reference evidence="2 3" key="1">
    <citation type="journal article" date="2018" name="New Phytol.">
        <title>Phylogenomics of Endogonaceae and evolution of mycorrhizas within Mucoromycota.</title>
        <authorList>
            <person name="Chang Y."/>
            <person name="Desiro A."/>
            <person name="Na H."/>
            <person name="Sandor L."/>
            <person name="Lipzen A."/>
            <person name="Clum A."/>
            <person name="Barry K."/>
            <person name="Grigoriev I.V."/>
            <person name="Martin F.M."/>
            <person name="Stajich J.E."/>
            <person name="Smith M.E."/>
            <person name="Bonito G."/>
            <person name="Spatafora J.W."/>
        </authorList>
    </citation>
    <scope>NUCLEOTIDE SEQUENCE [LARGE SCALE GENOMIC DNA]</scope>
    <source>
        <strain evidence="2 3">AD002</strain>
    </source>
</reference>
<dbReference type="InterPro" id="IPR036047">
    <property type="entry name" value="F-box-like_dom_sf"/>
</dbReference>
<keyword evidence="3" id="KW-1185">Reference proteome</keyword>
<proteinExistence type="predicted"/>
<dbReference type="PANTHER" id="PTHR13318">
    <property type="entry name" value="PARTNER OF PAIRED, ISOFORM B-RELATED"/>
    <property type="match status" value="1"/>
</dbReference>
<evidence type="ECO:0000259" key="1">
    <source>
        <dbReference type="PROSITE" id="PS50181"/>
    </source>
</evidence>
<dbReference type="InterPro" id="IPR032675">
    <property type="entry name" value="LRR_dom_sf"/>
</dbReference>
<dbReference type="InterPro" id="IPR001810">
    <property type="entry name" value="F-box_dom"/>
</dbReference>
<evidence type="ECO:0000313" key="2">
    <source>
        <dbReference type="EMBL" id="RUS33467.1"/>
    </source>
</evidence>
<evidence type="ECO:0000313" key="3">
    <source>
        <dbReference type="Proteomes" id="UP000274822"/>
    </source>
</evidence>
<dbReference type="AlphaFoldDB" id="A0A433QUS5"/>
<dbReference type="GO" id="GO:0031146">
    <property type="term" value="P:SCF-dependent proteasomal ubiquitin-dependent protein catabolic process"/>
    <property type="evidence" value="ECO:0007669"/>
    <property type="project" value="TreeGrafter"/>
</dbReference>
<name>A0A433QUS5_9FUNG</name>
<feature type="domain" description="F-box" evidence="1">
    <location>
        <begin position="9"/>
        <end position="58"/>
    </location>
</feature>
<sequence>MDSEANIKSPLVHSLPPEILTSVFSHLIPPVDSLICLSLVCRHWANVALSTPDLWHTIHWDTTNNPRRSESALHKLTKIHGLNVADLHILFDALDGLQPEHDHSSRGHFKIPLPNHLESILFRWETQTWQDLLSHLPHLTSLVITLTNTSRIPSQHRLPANHLLHLLSLACPALESLSLGDDIFQAEFLTHTFLPAPSTQPTPVRGPTLPLLELVLPRFNRLTQLRLCGTDTLAENGHTCCVYQPRLLSVLARTLGPRLKEFASYPALRLGHVTHAIEIEKDEGAWREFCEVCTGLETWHFGICETLTNAALVEWGRIKREKLRRLVFLRKDGGGRGGWRFESEGFEACLRGCPGLKELEVWMSTGTEWHATFNDPLFSTLPHFLPNLTTLILWDYRAVTPVSPLPITTLTPLTHLPHLHTLALSSCPLLLSASILSFLRSRHAYNTTSSTAFRLQFRDTAQHDPHRLQTLRSLAVDPAWKEWVQDPMVNFFEMAVEIDFRAGMYAREGAMGEMDVIVKEIRRTYGRIIDVRQKIRGGRGSEPEVVTGKLEVEFFYGMAGGEDEDEEEGDYC</sequence>
<dbReference type="GO" id="GO:0019005">
    <property type="term" value="C:SCF ubiquitin ligase complex"/>
    <property type="evidence" value="ECO:0007669"/>
    <property type="project" value="TreeGrafter"/>
</dbReference>
<dbReference type="Pfam" id="PF12937">
    <property type="entry name" value="F-box-like"/>
    <property type="match status" value="1"/>
</dbReference>
<comment type="caution">
    <text evidence="2">The sequence shown here is derived from an EMBL/GenBank/DDBJ whole genome shotgun (WGS) entry which is preliminary data.</text>
</comment>
<dbReference type="CDD" id="cd09917">
    <property type="entry name" value="F-box_SF"/>
    <property type="match status" value="1"/>
</dbReference>
<dbReference type="Proteomes" id="UP000274822">
    <property type="component" value="Unassembled WGS sequence"/>
</dbReference>
<dbReference type="PROSITE" id="PS50181">
    <property type="entry name" value="FBOX"/>
    <property type="match status" value="1"/>
</dbReference>
<protein>
    <recommendedName>
        <fullName evidence="1">F-box domain-containing protein</fullName>
    </recommendedName>
</protein>
<dbReference type="Gene3D" id="3.80.10.10">
    <property type="entry name" value="Ribonuclease Inhibitor"/>
    <property type="match status" value="1"/>
</dbReference>